<evidence type="ECO:0000313" key="3">
    <source>
        <dbReference type="EMBL" id="PTQ57356.1"/>
    </source>
</evidence>
<comment type="caution">
    <text evidence="3">The sequence shown here is derived from an EMBL/GenBank/DDBJ whole genome shotgun (WGS) entry which is preliminary data.</text>
</comment>
<dbReference type="SUPFAM" id="SSF51735">
    <property type="entry name" value="NAD(P)-binding Rossmann-fold domains"/>
    <property type="match status" value="1"/>
</dbReference>
<protein>
    <submittedName>
        <fullName evidence="3">NADH-dependent dehydrogenase</fullName>
    </submittedName>
</protein>
<dbReference type="InterPro" id="IPR000683">
    <property type="entry name" value="Gfo/Idh/MocA-like_OxRdtase_N"/>
</dbReference>
<evidence type="ECO:0000259" key="1">
    <source>
        <dbReference type="Pfam" id="PF01408"/>
    </source>
</evidence>
<feature type="domain" description="Gfo/Idh/MocA-like oxidoreductase N-terminal" evidence="1">
    <location>
        <begin position="3"/>
        <end position="121"/>
    </location>
</feature>
<sequence>MIGVLLVGAGIMGRVHASYYRKDQRTTIVGVVDVEEERGRALSDEFSVPYYNDLTSALRDGAKADVVDICVPTVYHYDLILQALESGKHVIVEKPLTRTLKEAEEVIARAKRLDRKLLVGHVVRFFPEYRKARDLIAQGAIGEVKVAHVSRVGPFPKAWRNWYADYMISGGVVLDLMIHDIDFLLWTFGDVVRIYAKGLYGREYAQLDYALVTFRFQNGVIAHLEGSWAHETFRTRFDISGTDGVIAYDSTRDTSLVWERRPASAAAQAGVVVPESPLMATPYERELKSFIDSLSDSTAVPAIRPEDAYEALRLSILTLEALRSGDVVEV</sequence>
<dbReference type="AlphaFoldDB" id="A0A2R6Y3U3"/>
<dbReference type="PANTHER" id="PTHR43377">
    <property type="entry name" value="BILIVERDIN REDUCTASE A"/>
    <property type="match status" value="1"/>
</dbReference>
<gene>
    <name evidence="3" type="ORF">BSOLF_1672</name>
</gene>
<proteinExistence type="predicted"/>
<evidence type="ECO:0000259" key="2">
    <source>
        <dbReference type="Pfam" id="PF22725"/>
    </source>
</evidence>
<dbReference type="PANTHER" id="PTHR43377:SF1">
    <property type="entry name" value="BILIVERDIN REDUCTASE A"/>
    <property type="match status" value="1"/>
</dbReference>
<accession>A0A2R6Y3U3</accession>
<dbReference type="InterPro" id="IPR055170">
    <property type="entry name" value="GFO_IDH_MocA-like_dom"/>
</dbReference>
<dbReference type="InterPro" id="IPR051450">
    <property type="entry name" value="Gfo/Idh/MocA_Oxidoreductases"/>
</dbReference>
<dbReference type="EMBL" id="PEBX01000008">
    <property type="protein sequence ID" value="PTQ57356.1"/>
    <property type="molecule type" value="Genomic_DNA"/>
</dbReference>
<dbReference type="Gene3D" id="3.40.50.720">
    <property type="entry name" value="NAD(P)-binding Rossmann-like Domain"/>
    <property type="match status" value="1"/>
</dbReference>
<feature type="domain" description="GFO/IDH/MocA-like oxidoreductase" evidence="2">
    <location>
        <begin position="129"/>
        <end position="246"/>
    </location>
</feature>
<dbReference type="SUPFAM" id="SSF55347">
    <property type="entry name" value="Glyceraldehyde-3-phosphate dehydrogenase-like, C-terminal domain"/>
    <property type="match status" value="1"/>
</dbReference>
<dbReference type="Pfam" id="PF22725">
    <property type="entry name" value="GFO_IDH_MocA_C3"/>
    <property type="match status" value="1"/>
</dbReference>
<dbReference type="Proteomes" id="UP000244338">
    <property type="component" value="Unassembled WGS sequence"/>
</dbReference>
<dbReference type="Gene3D" id="3.30.360.10">
    <property type="entry name" value="Dihydrodipicolinate Reductase, domain 2"/>
    <property type="match status" value="1"/>
</dbReference>
<organism evidence="3 4">
    <name type="scientific">Candidatus Carbonibacillus altaicus</name>
    <dbReference type="NCBI Taxonomy" id="2163959"/>
    <lineage>
        <taxon>Bacteria</taxon>
        <taxon>Bacillati</taxon>
        <taxon>Bacillota</taxon>
        <taxon>Bacilli</taxon>
        <taxon>Bacillales</taxon>
        <taxon>Candidatus Carbonibacillus</taxon>
    </lineage>
</organism>
<dbReference type="Pfam" id="PF01408">
    <property type="entry name" value="GFO_IDH_MocA"/>
    <property type="match status" value="1"/>
</dbReference>
<name>A0A2R6Y3U3_9BACL</name>
<evidence type="ECO:0000313" key="4">
    <source>
        <dbReference type="Proteomes" id="UP000244338"/>
    </source>
</evidence>
<dbReference type="InterPro" id="IPR036291">
    <property type="entry name" value="NAD(P)-bd_dom_sf"/>
</dbReference>
<dbReference type="GO" id="GO:0000166">
    <property type="term" value="F:nucleotide binding"/>
    <property type="evidence" value="ECO:0007669"/>
    <property type="project" value="InterPro"/>
</dbReference>
<reference evidence="4" key="1">
    <citation type="journal article" date="2018" name="Sci. Rep.">
        <title>Lignite coal burning seam in the remote Altai Mountains harbors a hydrogen-driven thermophilic microbial community.</title>
        <authorList>
            <person name="Kadnikov V.V."/>
            <person name="Mardanov A.V."/>
            <person name="Ivasenko D.A."/>
            <person name="Antsiferov D.V."/>
            <person name="Beletsky A.V."/>
            <person name="Karnachuk O.V."/>
            <person name="Ravin N.V."/>
        </authorList>
    </citation>
    <scope>NUCLEOTIDE SEQUENCE [LARGE SCALE GENOMIC DNA]</scope>
</reference>